<dbReference type="InterPro" id="IPR029000">
    <property type="entry name" value="Cyclophilin-like_dom_sf"/>
</dbReference>
<organism evidence="5 6">
    <name type="scientific">Saccharomyces mikatae IFO 1815</name>
    <dbReference type="NCBI Taxonomy" id="226126"/>
    <lineage>
        <taxon>Eukaryota</taxon>
        <taxon>Fungi</taxon>
        <taxon>Dikarya</taxon>
        <taxon>Ascomycota</taxon>
        <taxon>Saccharomycotina</taxon>
        <taxon>Saccharomycetes</taxon>
        <taxon>Saccharomycetales</taxon>
        <taxon>Saccharomycetaceae</taxon>
        <taxon>Saccharomyces</taxon>
    </lineage>
</organism>
<keyword evidence="3" id="KW-0732">Signal</keyword>
<sequence length="308" mass="34882">MKSFFVHIYVALMFACATALPLPIENRRASSDSLDLKKKYAPNPPATHNVDLELMFTDPENSKVMRHHITIDLYGTMVPKTVTNFCRYVDSIENRITSGPIDSSERDFDKILPNGSIECDPVLPSSTEETGGLISVFEENHDLPHDRPGRVSMIGDDTGFKFIIETSGTPPEGESIVFGQVTSGLKDLIDKLANVQTNENGTPEQPITIDYISSNENKFLDPKRVHEQYLERLHDYQSGSLEKGVTLKNYLYSDNQRKVDDVKYNQLHHPLPRVMLGISVLLLFYVLAKYRKRIFSRSSSKIISIRED</sequence>
<dbReference type="GO" id="GO:0003755">
    <property type="term" value="F:peptidyl-prolyl cis-trans isomerase activity"/>
    <property type="evidence" value="ECO:0007669"/>
    <property type="project" value="UniProtKB-EC"/>
</dbReference>
<reference evidence="5" key="1">
    <citation type="submission" date="2022-10" db="EMBL/GenBank/DDBJ databases">
        <authorList>
            <person name="Byrne P K."/>
        </authorList>
    </citation>
    <scope>NUCLEOTIDE SEQUENCE</scope>
    <source>
        <strain evidence="5">IFO1815</strain>
    </source>
</reference>
<evidence type="ECO:0000256" key="2">
    <source>
        <dbReference type="SAM" id="Phobius"/>
    </source>
</evidence>
<feature type="transmembrane region" description="Helical" evidence="2">
    <location>
        <begin position="271"/>
        <end position="288"/>
    </location>
</feature>
<gene>
    <name evidence="5" type="primary">SMKI14G3440</name>
    <name evidence="5" type="ORF">SMKI_14G3440</name>
</gene>
<dbReference type="AlphaFoldDB" id="A0AA35IVA4"/>
<dbReference type="InterPro" id="IPR002130">
    <property type="entry name" value="Cyclophilin-type_PPIase_dom"/>
</dbReference>
<feature type="domain" description="PPIase cyclophilin-type" evidence="4">
    <location>
        <begin position="56"/>
        <end position="214"/>
    </location>
</feature>
<dbReference type="PROSITE" id="PS50072">
    <property type="entry name" value="CSA_PPIASE_2"/>
    <property type="match status" value="1"/>
</dbReference>
<evidence type="ECO:0000256" key="1">
    <source>
        <dbReference type="ARBA" id="ARBA00000971"/>
    </source>
</evidence>
<dbReference type="PROSITE" id="PS51257">
    <property type="entry name" value="PROKAR_LIPOPROTEIN"/>
    <property type="match status" value="1"/>
</dbReference>
<comment type="catalytic activity">
    <reaction evidence="1">
        <text>[protein]-peptidylproline (omega=180) = [protein]-peptidylproline (omega=0)</text>
        <dbReference type="Rhea" id="RHEA:16237"/>
        <dbReference type="Rhea" id="RHEA-COMP:10747"/>
        <dbReference type="Rhea" id="RHEA-COMP:10748"/>
        <dbReference type="ChEBI" id="CHEBI:83833"/>
        <dbReference type="ChEBI" id="CHEBI:83834"/>
        <dbReference type="EC" id="5.2.1.8"/>
    </reaction>
</comment>
<protein>
    <recommendedName>
        <fullName evidence="4">PPIase cyclophilin-type domain-containing protein</fullName>
    </recommendedName>
</protein>
<dbReference type="SUPFAM" id="SSF50891">
    <property type="entry name" value="Cyclophilin-like"/>
    <property type="match status" value="1"/>
</dbReference>
<dbReference type="Pfam" id="PF00160">
    <property type="entry name" value="Pro_isomerase"/>
    <property type="match status" value="1"/>
</dbReference>
<dbReference type="RefSeq" id="XP_056079245.1">
    <property type="nucleotide sequence ID" value="XM_056225425.1"/>
</dbReference>
<dbReference type="EMBL" id="OX365770">
    <property type="protein sequence ID" value="CAI4036125.1"/>
    <property type="molecule type" value="Genomic_DNA"/>
</dbReference>
<dbReference type="GeneID" id="80921013"/>
<name>A0AA35IVA4_SACMI</name>
<keyword evidence="2" id="KW-0472">Membrane</keyword>
<keyword evidence="2" id="KW-0812">Transmembrane</keyword>
<keyword evidence="6" id="KW-1185">Reference proteome</keyword>
<evidence type="ECO:0000313" key="6">
    <source>
        <dbReference type="Proteomes" id="UP001161438"/>
    </source>
</evidence>
<evidence type="ECO:0000259" key="4">
    <source>
        <dbReference type="PROSITE" id="PS50072"/>
    </source>
</evidence>
<dbReference type="Gene3D" id="2.40.100.10">
    <property type="entry name" value="Cyclophilin-like"/>
    <property type="match status" value="1"/>
</dbReference>
<feature type="chain" id="PRO_5041457510" description="PPIase cyclophilin-type domain-containing protein" evidence="3">
    <location>
        <begin position="20"/>
        <end position="308"/>
    </location>
</feature>
<dbReference type="Proteomes" id="UP001161438">
    <property type="component" value="Chromosome 14"/>
</dbReference>
<evidence type="ECO:0000313" key="5">
    <source>
        <dbReference type="EMBL" id="CAI4036125.1"/>
    </source>
</evidence>
<keyword evidence="2" id="KW-1133">Transmembrane helix</keyword>
<proteinExistence type="predicted"/>
<accession>A0AA35IVA4</accession>
<feature type="signal peptide" evidence="3">
    <location>
        <begin position="1"/>
        <end position="19"/>
    </location>
</feature>
<evidence type="ECO:0000256" key="3">
    <source>
        <dbReference type="SAM" id="SignalP"/>
    </source>
</evidence>